<accession>A0AAV9REN5</accession>
<keyword evidence="3" id="KW-1185">Reference proteome</keyword>
<reference evidence="2 3" key="1">
    <citation type="submission" date="2021-06" db="EMBL/GenBank/DDBJ databases">
        <authorList>
            <person name="Palmer J.M."/>
        </authorList>
    </citation>
    <scope>NUCLEOTIDE SEQUENCE [LARGE SCALE GENOMIC DNA]</scope>
    <source>
        <strain evidence="2 3">MEX-2019</strain>
        <tissue evidence="2">Muscle</tissue>
    </source>
</reference>
<comment type="caution">
    <text evidence="2">The sequence shown here is derived from an EMBL/GenBank/DDBJ whole genome shotgun (WGS) entry which is preliminary data.</text>
</comment>
<evidence type="ECO:0000313" key="2">
    <source>
        <dbReference type="EMBL" id="KAK5607464.1"/>
    </source>
</evidence>
<evidence type="ECO:0000256" key="1">
    <source>
        <dbReference type="SAM" id="MobiDB-lite"/>
    </source>
</evidence>
<feature type="compositionally biased region" description="Basic and acidic residues" evidence="1">
    <location>
        <begin position="18"/>
        <end position="32"/>
    </location>
</feature>
<dbReference type="Proteomes" id="UP001311232">
    <property type="component" value="Unassembled WGS sequence"/>
</dbReference>
<feature type="region of interest" description="Disordered" evidence="1">
    <location>
        <begin position="1"/>
        <end position="32"/>
    </location>
</feature>
<dbReference type="EMBL" id="JAHHUM010002023">
    <property type="protein sequence ID" value="KAK5607464.1"/>
    <property type="molecule type" value="Genomic_DNA"/>
</dbReference>
<protein>
    <submittedName>
        <fullName evidence="2">Uncharacterized protein</fullName>
    </submittedName>
</protein>
<gene>
    <name evidence="2" type="ORF">CRENBAI_021212</name>
</gene>
<proteinExistence type="predicted"/>
<evidence type="ECO:0000313" key="3">
    <source>
        <dbReference type="Proteomes" id="UP001311232"/>
    </source>
</evidence>
<sequence length="151" mass="16286">MSIPCTVSSPLHVGPPRPAERWSPREEALRRDGGAIRSRGGRADFLLPNPPVPQGAAAFHGPCSLLSDSGFVRTLFTAPLRCSPRCVLFSPPFFSSDPRLRSKPSPAKPRGIRGSSLDQNPALWTAHCCASPLLFLFLRLPSSSSLLFSPP</sequence>
<name>A0AAV9REN5_9TELE</name>
<dbReference type="AlphaFoldDB" id="A0AAV9REN5"/>
<organism evidence="2 3">
    <name type="scientific">Crenichthys baileyi</name>
    <name type="common">White River springfish</name>
    <dbReference type="NCBI Taxonomy" id="28760"/>
    <lineage>
        <taxon>Eukaryota</taxon>
        <taxon>Metazoa</taxon>
        <taxon>Chordata</taxon>
        <taxon>Craniata</taxon>
        <taxon>Vertebrata</taxon>
        <taxon>Euteleostomi</taxon>
        <taxon>Actinopterygii</taxon>
        <taxon>Neopterygii</taxon>
        <taxon>Teleostei</taxon>
        <taxon>Neoteleostei</taxon>
        <taxon>Acanthomorphata</taxon>
        <taxon>Ovalentaria</taxon>
        <taxon>Atherinomorphae</taxon>
        <taxon>Cyprinodontiformes</taxon>
        <taxon>Goodeidae</taxon>
        <taxon>Crenichthys</taxon>
    </lineage>
</organism>